<gene>
    <name evidence="1" type="ORF">JK636_08830</name>
</gene>
<organism evidence="1 2">
    <name type="scientific">Clostridium rhizosphaerae</name>
    <dbReference type="NCBI Taxonomy" id="2803861"/>
    <lineage>
        <taxon>Bacteria</taxon>
        <taxon>Bacillati</taxon>
        <taxon>Bacillota</taxon>
        <taxon>Clostridia</taxon>
        <taxon>Eubacteriales</taxon>
        <taxon>Clostridiaceae</taxon>
        <taxon>Clostridium</taxon>
    </lineage>
</organism>
<name>A0ABS1T948_9CLOT</name>
<dbReference type="EMBL" id="JAESWC010000002">
    <property type="protein sequence ID" value="MBL4935863.1"/>
    <property type="molecule type" value="Genomic_DNA"/>
</dbReference>
<sequence>MKETNAELVCHMLPMLIQCIKNVINGLIKICRSYYIRINKIAKGLTLPLTI</sequence>
<keyword evidence="2" id="KW-1185">Reference proteome</keyword>
<reference evidence="1 2" key="1">
    <citation type="submission" date="2021-01" db="EMBL/GenBank/DDBJ databases">
        <title>Genome public.</title>
        <authorList>
            <person name="Liu C."/>
            <person name="Sun Q."/>
        </authorList>
    </citation>
    <scope>NUCLEOTIDE SEQUENCE [LARGE SCALE GENOMIC DNA]</scope>
    <source>
        <strain evidence="1 2">YIM B02515</strain>
    </source>
</reference>
<evidence type="ECO:0000313" key="1">
    <source>
        <dbReference type="EMBL" id="MBL4935863.1"/>
    </source>
</evidence>
<protein>
    <recommendedName>
        <fullName evidence="3">Transposase</fullName>
    </recommendedName>
</protein>
<dbReference type="Proteomes" id="UP000632377">
    <property type="component" value="Unassembled WGS sequence"/>
</dbReference>
<dbReference type="RefSeq" id="WP_202748452.1">
    <property type="nucleotide sequence ID" value="NZ_JAESWC010000002.1"/>
</dbReference>
<evidence type="ECO:0008006" key="3">
    <source>
        <dbReference type="Google" id="ProtNLM"/>
    </source>
</evidence>
<accession>A0ABS1T948</accession>
<proteinExistence type="predicted"/>
<comment type="caution">
    <text evidence="1">The sequence shown here is derived from an EMBL/GenBank/DDBJ whole genome shotgun (WGS) entry which is preliminary data.</text>
</comment>
<evidence type="ECO:0000313" key="2">
    <source>
        <dbReference type="Proteomes" id="UP000632377"/>
    </source>
</evidence>